<dbReference type="EMBL" id="JACEQY010000145">
    <property type="protein sequence ID" value="MBA4867353.1"/>
    <property type="molecule type" value="Genomic_DNA"/>
</dbReference>
<feature type="non-terminal residue" evidence="2">
    <location>
        <position position="1"/>
    </location>
</feature>
<dbReference type="AlphaFoldDB" id="A0A7W2DA31"/>
<comment type="caution">
    <text evidence="2">The sequence shown here is derived from an EMBL/GenBank/DDBJ whole genome shotgun (WGS) entry which is preliminary data.</text>
</comment>
<proteinExistence type="predicted"/>
<protein>
    <submittedName>
        <fullName evidence="2">DUF3732 domain-containing protein</fullName>
    </submittedName>
</protein>
<feature type="coiled-coil region" evidence="1">
    <location>
        <begin position="77"/>
        <end position="132"/>
    </location>
</feature>
<evidence type="ECO:0000313" key="3">
    <source>
        <dbReference type="Proteomes" id="UP000586976"/>
    </source>
</evidence>
<gene>
    <name evidence="2" type="ORF">H1V43_40060</name>
</gene>
<reference evidence="2 3" key="1">
    <citation type="submission" date="2020-07" db="EMBL/GenBank/DDBJ databases">
        <title>Streptomyces isolated from Indian soil.</title>
        <authorList>
            <person name="Mandal S."/>
            <person name="Maiti P.K."/>
        </authorList>
    </citation>
    <scope>NUCLEOTIDE SEQUENCE [LARGE SCALE GENOMIC DNA]</scope>
    <source>
        <strain evidence="2 3">PSKA54</strain>
    </source>
</reference>
<sequence>KLDLEQTCVDLREQLRGLAADRRLLLAETVAADDYATSAHIPRDRLASLDLVTHSRDDDASTCALCGSVLPQPDPTINALRNSLDRLQHQINGIDAMRPARRAALEGLHQQATRLRSQLRAAEHALQTLTQEDGP</sequence>
<keyword evidence="1" id="KW-0175">Coiled coil</keyword>
<organism evidence="2 3">
    <name type="scientific">Streptomyces himalayensis subsp. aureolus</name>
    <dbReference type="NCBI Taxonomy" id="2758039"/>
    <lineage>
        <taxon>Bacteria</taxon>
        <taxon>Bacillati</taxon>
        <taxon>Actinomycetota</taxon>
        <taxon>Actinomycetes</taxon>
        <taxon>Kitasatosporales</taxon>
        <taxon>Streptomycetaceae</taxon>
        <taxon>Streptomyces</taxon>
        <taxon>Streptomyces himalayensis</taxon>
    </lineage>
</organism>
<evidence type="ECO:0000313" key="2">
    <source>
        <dbReference type="EMBL" id="MBA4867353.1"/>
    </source>
</evidence>
<name>A0A7W2DA31_9ACTN</name>
<dbReference type="Proteomes" id="UP000586976">
    <property type="component" value="Unassembled WGS sequence"/>
</dbReference>
<evidence type="ECO:0000256" key="1">
    <source>
        <dbReference type="SAM" id="Coils"/>
    </source>
</evidence>
<keyword evidence="3" id="KW-1185">Reference proteome</keyword>
<accession>A0A7W2DA31</accession>